<dbReference type="Pfam" id="PF11028">
    <property type="entry name" value="TMEM260-like"/>
    <property type="match status" value="1"/>
</dbReference>
<dbReference type="PANTHER" id="PTHR16214:SF3">
    <property type="entry name" value="TRANSMEMBRANE PROTEIN 260"/>
    <property type="match status" value="1"/>
</dbReference>
<feature type="transmembrane region" description="Helical" evidence="1">
    <location>
        <begin position="113"/>
        <end position="131"/>
    </location>
</feature>
<dbReference type="PANTHER" id="PTHR16214">
    <property type="entry name" value="TRANSMEMBRANE PROTEIN 260"/>
    <property type="match status" value="1"/>
</dbReference>
<feature type="transmembrane region" description="Helical" evidence="1">
    <location>
        <begin position="497"/>
        <end position="515"/>
    </location>
</feature>
<feature type="transmembrane region" description="Helical" evidence="1">
    <location>
        <begin position="173"/>
        <end position="201"/>
    </location>
</feature>
<dbReference type="InterPro" id="IPR052724">
    <property type="entry name" value="GT117_domain-containing"/>
</dbReference>
<feature type="transmembrane region" description="Helical" evidence="1">
    <location>
        <begin position="213"/>
        <end position="234"/>
    </location>
</feature>
<feature type="transmembrane region" description="Helical" evidence="1">
    <location>
        <begin position="143"/>
        <end position="161"/>
    </location>
</feature>
<protein>
    <submittedName>
        <fullName evidence="2">Uncharacterized protein</fullName>
    </submittedName>
</protein>
<feature type="transmembrane region" description="Helical" evidence="1">
    <location>
        <begin position="77"/>
        <end position="98"/>
    </location>
</feature>
<keyword evidence="1" id="KW-1133">Transmembrane helix</keyword>
<feature type="transmembrane region" description="Helical" evidence="1">
    <location>
        <begin position="560"/>
        <end position="578"/>
    </location>
</feature>
<keyword evidence="1" id="KW-0472">Membrane</keyword>
<sequence>MWNFNKINNFSGWIAFIISLIVYSITVEDTASFWDCGEFIAVSSKLEVPHPPGAPFYLLLGRFFSLFALGDNENIALAVNFLSVIASSFTILFLFWSITHLSKKIIYPKNNKNIILIILAGFTGSMVFTFSDSFWFSAVEAEVYAISSFFTAFVFWAILKWETIESESNQNKWIILIAYMMGLSIGVHLLNLVTIPALALIIYFRKSKEISTLGIASSLLISSFIIILIIEGIIPGLPSFASFIERFFVNSIGLPFGSGIIFFIILFISSLIYLIRYSELKEKVILNTSLLSLTFILIGYSSYSLVLIRSSYNPPIDENNPENILNFISYLKREQYGYRPLFKGQYFDANVTDQVENGITYKKGKDKYEIKEKKFKYVYDPKRTTIFPRMYSNQPNHIQLYREITNLNKNQNPTFSDNIEFFFKYQIGHMYLRYFLWNFSGRESDIQDAQWLGIANAFDKVPYQIEKNKARNNYLMLPLIFGILGMFFQYSKDKKSFSVVTLLFILTGIALVFYLNSPPTEPRERDYIYAGSYYAFSIWVGFGSLFLYSLFLKIFKKENLALGLSVILSLPSPSIMAYENWDDHDRSNRYLSVDSAKNLLSSCKPNSILFTGGDNDTFPLWYVQEVEEFRTDVRVIVLSYFNTDWYIDQMMSKKNKSDAIKFNLNLDNYIQGGLNDYLPYVNNPKIKDAAINLSAYLNLVKNNNKAIQVPTSSSNYNIIPSKSLYLNVDENKNIEGLPNKFLQYKTDKLILSLKKNKKGIEKKDLAFLDLLEANKWERPIYFNNTSLNGISFDLKRNVIQEGFAYRLLPILNSNSGNLINSDLMYYNIMKNSYWRELDNENAYFSEDHRGFIMNYRATFNTLIRSLIDNGEYEKALEVIHKSLELIPDKSIMYDHFSVQLVEFLLKLDQIGDIKTEELANEIAETTSKRAEEILNYYFDNKINNKYEIQRNLVSLNTLARAYSNHPNKELSEKYRNLFEINYEKNP</sequence>
<dbReference type="InterPro" id="IPR019734">
    <property type="entry name" value="TPR_rpt"/>
</dbReference>
<dbReference type="InterPro" id="IPR021280">
    <property type="entry name" value="TMEM260-like"/>
</dbReference>
<feature type="transmembrane region" description="Helical" evidence="1">
    <location>
        <begin position="254"/>
        <end position="275"/>
    </location>
</feature>
<feature type="transmembrane region" description="Helical" evidence="1">
    <location>
        <begin position="527"/>
        <end position="548"/>
    </location>
</feature>
<dbReference type="EMBL" id="UINC01001416">
    <property type="protein sequence ID" value="SUZ80182.1"/>
    <property type="molecule type" value="Genomic_DNA"/>
</dbReference>
<feature type="transmembrane region" description="Helical" evidence="1">
    <location>
        <begin position="474"/>
        <end position="490"/>
    </location>
</feature>
<reference evidence="2" key="1">
    <citation type="submission" date="2018-05" db="EMBL/GenBank/DDBJ databases">
        <authorList>
            <person name="Lanie J.A."/>
            <person name="Ng W.-L."/>
            <person name="Kazmierczak K.M."/>
            <person name="Andrzejewski T.M."/>
            <person name="Davidsen T.M."/>
            <person name="Wayne K.J."/>
            <person name="Tettelin H."/>
            <person name="Glass J.I."/>
            <person name="Rusch D."/>
            <person name="Podicherti R."/>
            <person name="Tsui H.-C.T."/>
            <person name="Winkler M.E."/>
        </authorList>
    </citation>
    <scope>NUCLEOTIDE SEQUENCE</scope>
</reference>
<organism evidence="2">
    <name type="scientific">marine metagenome</name>
    <dbReference type="NCBI Taxonomy" id="408172"/>
    <lineage>
        <taxon>unclassified sequences</taxon>
        <taxon>metagenomes</taxon>
        <taxon>ecological metagenomes</taxon>
    </lineage>
</organism>
<feature type="transmembrane region" description="Helical" evidence="1">
    <location>
        <begin position="284"/>
        <end position="303"/>
    </location>
</feature>
<evidence type="ECO:0000256" key="1">
    <source>
        <dbReference type="SAM" id="Phobius"/>
    </source>
</evidence>
<name>A0A381QLG0_9ZZZZ</name>
<keyword evidence="1" id="KW-0812">Transmembrane</keyword>
<feature type="transmembrane region" description="Helical" evidence="1">
    <location>
        <begin position="54"/>
        <end position="70"/>
    </location>
</feature>
<evidence type="ECO:0000313" key="2">
    <source>
        <dbReference type="EMBL" id="SUZ80182.1"/>
    </source>
</evidence>
<accession>A0A381QLG0</accession>
<proteinExistence type="predicted"/>
<dbReference type="AlphaFoldDB" id="A0A381QLG0"/>
<gene>
    <name evidence="2" type="ORF">METZ01_LOCUS33036</name>
</gene>
<feature type="transmembrane region" description="Helical" evidence="1">
    <location>
        <begin position="7"/>
        <end position="25"/>
    </location>
</feature>
<dbReference type="PROSITE" id="PS50005">
    <property type="entry name" value="TPR"/>
    <property type="match status" value="1"/>
</dbReference>